<keyword evidence="1 6" id="KW-0963">Cytoplasm</keyword>
<dbReference type="PANTHER" id="PTHR31760">
    <property type="entry name" value="S-ADENOSYL-L-METHIONINE-DEPENDENT METHYLTRANSFERASES SUPERFAMILY PROTEIN"/>
    <property type="match status" value="1"/>
</dbReference>
<comment type="caution">
    <text evidence="6">Lacks conserved residue(s) required for the propagation of feature annotation.</text>
</comment>
<protein>
    <recommendedName>
        <fullName evidence="6">Ribosomal RNA small subunit methyltransferase G</fullName>
        <ecNumber evidence="6">2.1.1.170</ecNumber>
    </recommendedName>
    <alternativeName>
        <fullName evidence="6">16S rRNA 7-methylguanosine methyltransferase</fullName>
        <shortName evidence="6">16S rRNA m7G methyltransferase</shortName>
    </alternativeName>
</protein>
<dbReference type="OrthoDB" id="9808773at2"/>
<evidence type="ECO:0000313" key="7">
    <source>
        <dbReference type="EMBL" id="QDP19544.1"/>
    </source>
</evidence>
<feature type="binding site" evidence="6">
    <location>
        <position position="76"/>
    </location>
    <ligand>
        <name>S-adenosyl-L-methionine</name>
        <dbReference type="ChEBI" id="CHEBI:59789"/>
    </ligand>
</feature>
<dbReference type="NCBIfam" id="TIGR00138">
    <property type="entry name" value="rsmG_gidB"/>
    <property type="match status" value="1"/>
</dbReference>
<keyword evidence="4 6" id="KW-0808">Transferase</keyword>
<evidence type="ECO:0000256" key="2">
    <source>
        <dbReference type="ARBA" id="ARBA00022552"/>
    </source>
</evidence>
<dbReference type="Proteomes" id="UP000321857">
    <property type="component" value="Chromosome"/>
</dbReference>
<dbReference type="GO" id="GO:0070043">
    <property type="term" value="F:rRNA (guanine-N7-)-methyltransferase activity"/>
    <property type="evidence" value="ECO:0007669"/>
    <property type="project" value="UniProtKB-UniRule"/>
</dbReference>
<dbReference type="GO" id="GO:0005829">
    <property type="term" value="C:cytosol"/>
    <property type="evidence" value="ECO:0007669"/>
    <property type="project" value="TreeGrafter"/>
</dbReference>
<evidence type="ECO:0000256" key="1">
    <source>
        <dbReference type="ARBA" id="ARBA00022490"/>
    </source>
</evidence>
<dbReference type="RefSeq" id="WP_147493997.1">
    <property type="nucleotide sequence ID" value="NZ_CP041659.1"/>
</dbReference>
<keyword evidence="3 6" id="KW-0489">Methyltransferase</keyword>
<accession>A0A516IRV4</accession>
<dbReference type="SUPFAM" id="SSF53335">
    <property type="entry name" value="S-adenosyl-L-methionine-dependent methyltransferases"/>
    <property type="match status" value="1"/>
</dbReference>
<organism evidence="7 8">
    <name type="scientific">Sphingomonas xanthus</name>
    <dbReference type="NCBI Taxonomy" id="2594473"/>
    <lineage>
        <taxon>Bacteria</taxon>
        <taxon>Pseudomonadati</taxon>
        <taxon>Pseudomonadota</taxon>
        <taxon>Alphaproteobacteria</taxon>
        <taxon>Sphingomonadales</taxon>
        <taxon>Sphingomonadaceae</taxon>
        <taxon>Sphingomonas</taxon>
    </lineage>
</organism>
<dbReference type="EMBL" id="CP041659">
    <property type="protein sequence ID" value="QDP19544.1"/>
    <property type="molecule type" value="Genomic_DNA"/>
</dbReference>
<keyword evidence="8" id="KW-1185">Reference proteome</keyword>
<reference evidence="7 8" key="1">
    <citation type="submission" date="2019-07" db="EMBL/GenBank/DDBJ databases">
        <title>Sphingomonas AE3 Genome sequencing and assembly.</title>
        <authorList>
            <person name="Kim H."/>
        </authorList>
    </citation>
    <scope>NUCLEOTIDE SEQUENCE [LARGE SCALE GENOMIC DNA]</scope>
    <source>
        <strain evidence="7 8">AE3</strain>
    </source>
</reference>
<dbReference type="Gene3D" id="3.40.50.150">
    <property type="entry name" value="Vaccinia Virus protein VP39"/>
    <property type="match status" value="1"/>
</dbReference>
<comment type="similarity">
    <text evidence="6">Belongs to the methyltransferase superfamily. RNA methyltransferase RsmG family.</text>
</comment>
<name>A0A516IRV4_9SPHN</name>
<sequence>MIDLLAEAARRPVSRETMSKLQQFSSLLLDANARQNLISPSSVNELWTRHIMDGAQLAGLVTRSGTWCDVGSGAGLPGLVIAILTAEPMTLIEPRKLRAQFLREMVGGLGLNQVRVAEAKVERVTGMFDFITARAVAPLPKLFGMARHLAHTETEWILPKGRKAKTELDEAQATWQGSFRLVPSRTSEDSAIVIACNVRRRGNR</sequence>
<evidence type="ECO:0000256" key="5">
    <source>
        <dbReference type="ARBA" id="ARBA00022691"/>
    </source>
</evidence>
<keyword evidence="2 6" id="KW-0698">rRNA processing</keyword>
<comment type="subcellular location">
    <subcellularLocation>
        <location evidence="6">Cytoplasm</location>
    </subcellularLocation>
</comment>
<dbReference type="KEGG" id="sxa:FMM02_05950"/>
<feature type="binding site" evidence="6">
    <location>
        <begin position="121"/>
        <end position="122"/>
    </location>
    <ligand>
        <name>S-adenosyl-L-methionine</name>
        <dbReference type="ChEBI" id="CHEBI:59789"/>
    </ligand>
</feature>
<evidence type="ECO:0000313" key="8">
    <source>
        <dbReference type="Proteomes" id="UP000321857"/>
    </source>
</evidence>
<evidence type="ECO:0000256" key="6">
    <source>
        <dbReference type="HAMAP-Rule" id="MF_00074"/>
    </source>
</evidence>
<evidence type="ECO:0000256" key="4">
    <source>
        <dbReference type="ARBA" id="ARBA00022679"/>
    </source>
</evidence>
<dbReference type="PIRSF" id="PIRSF003078">
    <property type="entry name" value="GidB"/>
    <property type="match status" value="1"/>
</dbReference>
<dbReference type="InterPro" id="IPR029063">
    <property type="entry name" value="SAM-dependent_MTases_sf"/>
</dbReference>
<dbReference type="Pfam" id="PF02527">
    <property type="entry name" value="GidB"/>
    <property type="match status" value="1"/>
</dbReference>
<dbReference type="AlphaFoldDB" id="A0A516IRV4"/>
<gene>
    <name evidence="6 7" type="primary">rsmG</name>
    <name evidence="7" type="ORF">FMM02_05950</name>
</gene>
<evidence type="ECO:0000256" key="3">
    <source>
        <dbReference type="ARBA" id="ARBA00022603"/>
    </source>
</evidence>
<dbReference type="HAMAP" id="MF_00074">
    <property type="entry name" value="16SrRNA_methyltr_G"/>
    <property type="match status" value="1"/>
</dbReference>
<comment type="function">
    <text evidence="6">Specifically methylates the N7 position of guanine in position 527 of 16S rRNA.</text>
</comment>
<keyword evidence="5 6" id="KW-0949">S-adenosyl-L-methionine</keyword>
<dbReference type="EC" id="2.1.1.170" evidence="6"/>
<dbReference type="InterPro" id="IPR003682">
    <property type="entry name" value="rRNA_ssu_MeTfrase_G"/>
</dbReference>
<proteinExistence type="inferred from homology"/>
<feature type="binding site" evidence="6">
    <location>
        <position position="134"/>
    </location>
    <ligand>
        <name>S-adenosyl-L-methionine</name>
        <dbReference type="ChEBI" id="CHEBI:59789"/>
    </ligand>
</feature>
<comment type="catalytic activity">
    <reaction evidence="6">
        <text>guanosine(527) in 16S rRNA + S-adenosyl-L-methionine = N(7)-methylguanosine(527) in 16S rRNA + S-adenosyl-L-homocysteine</text>
        <dbReference type="Rhea" id="RHEA:42732"/>
        <dbReference type="Rhea" id="RHEA-COMP:10209"/>
        <dbReference type="Rhea" id="RHEA-COMP:10210"/>
        <dbReference type="ChEBI" id="CHEBI:57856"/>
        <dbReference type="ChEBI" id="CHEBI:59789"/>
        <dbReference type="ChEBI" id="CHEBI:74269"/>
        <dbReference type="ChEBI" id="CHEBI:74480"/>
        <dbReference type="EC" id="2.1.1.170"/>
    </reaction>
</comment>
<dbReference type="PANTHER" id="PTHR31760:SF0">
    <property type="entry name" value="S-ADENOSYL-L-METHIONINE-DEPENDENT METHYLTRANSFERASES SUPERFAMILY PROTEIN"/>
    <property type="match status" value="1"/>
</dbReference>
<feature type="binding site" evidence="6">
    <location>
        <position position="71"/>
    </location>
    <ligand>
        <name>S-adenosyl-L-methionine</name>
        <dbReference type="ChEBI" id="CHEBI:59789"/>
    </ligand>
</feature>